<dbReference type="CDD" id="cd00093">
    <property type="entry name" value="HTH_XRE"/>
    <property type="match status" value="1"/>
</dbReference>
<accession>A0A6J4V459</accession>
<dbReference type="Gene3D" id="1.10.260.40">
    <property type="entry name" value="lambda repressor-like DNA-binding domains"/>
    <property type="match status" value="1"/>
</dbReference>
<feature type="domain" description="HTH cro/C1-type" evidence="1">
    <location>
        <begin position="24"/>
        <end position="79"/>
    </location>
</feature>
<dbReference type="SMART" id="SM00530">
    <property type="entry name" value="HTH_XRE"/>
    <property type="match status" value="1"/>
</dbReference>
<name>A0A6J4V459_9BACT</name>
<evidence type="ECO:0000313" key="2">
    <source>
        <dbReference type="EMBL" id="CAA9566289.1"/>
    </source>
</evidence>
<dbReference type="InterPro" id="IPR001387">
    <property type="entry name" value="Cro/C1-type_HTH"/>
</dbReference>
<protein>
    <recommendedName>
        <fullName evidence="1">HTH cro/C1-type domain-containing protein</fullName>
    </recommendedName>
</protein>
<dbReference type="SUPFAM" id="SSF47413">
    <property type="entry name" value="lambda repressor-like DNA-binding domains"/>
    <property type="match status" value="1"/>
</dbReference>
<dbReference type="InterPro" id="IPR010982">
    <property type="entry name" value="Lambda_DNA-bd_dom_sf"/>
</dbReference>
<gene>
    <name evidence="2" type="ORF">AVDCRST_MAG73-4211</name>
</gene>
<dbReference type="GO" id="GO:0003677">
    <property type="term" value="F:DNA binding"/>
    <property type="evidence" value="ECO:0007669"/>
    <property type="project" value="InterPro"/>
</dbReference>
<evidence type="ECO:0000259" key="1">
    <source>
        <dbReference type="PROSITE" id="PS50943"/>
    </source>
</evidence>
<organism evidence="2">
    <name type="scientific">uncultured Thermomicrobiales bacterium</name>
    <dbReference type="NCBI Taxonomy" id="1645740"/>
    <lineage>
        <taxon>Bacteria</taxon>
        <taxon>Pseudomonadati</taxon>
        <taxon>Thermomicrobiota</taxon>
        <taxon>Thermomicrobia</taxon>
        <taxon>Thermomicrobiales</taxon>
        <taxon>environmental samples</taxon>
    </lineage>
</organism>
<dbReference type="AlphaFoldDB" id="A0A6J4V459"/>
<reference evidence="2" key="1">
    <citation type="submission" date="2020-02" db="EMBL/GenBank/DDBJ databases">
        <authorList>
            <person name="Meier V. D."/>
        </authorList>
    </citation>
    <scope>NUCLEOTIDE SEQUENCE</scope>
    <source>
        <strain evidence="2">AVDCRST_MAG73</strain>
    </source>
</reference>
<proteinExistence type="predicted"/>
<dbReference type="Pfam" id="PF13560">
    <property type="entry name" value="HTH_31"/>
    <property type="match status" value="1"/>
</dbReference>
<dbReference type="EMBL" id="CADCWE010000269">
    <property type="protein sequence ID" value="CAA9566289.1"/>
    <property type="molecule type" value="Genomic_DNA"/>
</dbReference>
<dbReference type="PROSITE" id="PS50943">
    <property type="entry name" value="HTH_CROC1"/>
    <property type="match status" value="1"/>
</dbReference>
<sequence length="175" mass="18787">MAVPVAGIVASSTSPSAPTLGDWLRATRAGQGVSQRALADRAGLSRSYLCELELGRGARPSVAIMDKLAAALGASRTDLLRAAGLLEQAPPTREHEAEGRLLAVFRDLGPEGRLLVERFARFVHHDEHRWIQPALLADADRGDAPVAPYQAGPTLFDLEPPIAFRRDPRPNAGEE</sequence>